<dbReference type="PANTHER" id="PTHR43791">
    <property type="entry name" value="PERMEASE-RELATED"/>
    <property type="match status" value="1"/>
</dbReference>
<keyword evidence="2" id="KW-0813">Transport</keyword>
<organism evidence="7 8">
    <name type="scientific">Colletotrichum navitas</name>
    <dbReference type="NCBI Taxonomy" id="681940"/>
    <lineage>
        <taxon>Eukaryota</taxon>
        <taxon>Fungi</taxon>
        <taxon>Dikarya</taxon>
        <taxon>Ascomycota</taxon>
        <taxon>Pezizomycotina</taxon>
        <taxon>Sordariomycetes</taxon>
        <taxon>Hypocreomycetidae</taxon>
        <taxon>Glomerellales</taxon>
        <taxon>Glomerellaceae</taxon>
        <taxon>Colletotrichum</taxon>
        <taxon>Colletotrichum graminicola species complex</taxon>
    </lineage>
</organism>
<dbReference type="Gene3D" id="1.20.1250.20">
    <property type="entry name" value="MFS general substrate transporter like domains"/>
    <property type="match status" value="1"/>
</dbReference>
<evidence type="ECO:0000256" key="1">
    <source>
        <dbReference type="ARBA" id="ARBA00004141"/>
    </source>
</evidence>
<gene>
    <name evidence="7" type="ORF">LY79DRAFT_589510</name>
</gene>
<keyword evidence="4 6" id="KW-1133">Transmembrane helix</keyword>
<dbReference type="GO" id="GO:0016020">
    <property type="term" value="C:membrane"/>
    <property type="evidence" value="ECO:0007669"/>
    <property type="project" value="UniProtKB-SubCell"/>
</dbReference>
<comment type="subcellular location">
    <subcellularLocation>
        <location evidence="1">Membrane</location>
        <topology evidence="1">Multi-pass membrane protein</topology>
    </subcellularLocation>
</comment>
<evidence type="ECO:0000256" key="3">
    <source>
        <dbReference type="ARBA" id="ARBA00022692"/>
    </source>
</evidence>
<name>A0AAD8Q1X1_9PEZI</name>
<feature type="transmembrane region" description="Helical" evidence="6">
    <location>
        <begin position="140"/>
        <end position="161"/>
    </location>
</feature>
<keyword evidence="8" id="KW-1185">Reference proteome</keyword>
<evidence type="ECO:0000313" key="8">
    <source>
        <dbReference type="Proteomes" id="UP001230504"/>
    </source>
</evidence>
<dbReference type="Proteomes" id="UP001230504">
    <property type="component" value="Unassembled WGS sequence"/>
</dbReference>
<dbReference type="RefSeq" id="XP_060415008.1">
    <property type="nucleotide sequence ID" value="XM_060561041.1"/>
</dbReference>
<comment type="caution">
    <text evidence="7">The sequence shown here is derived from an EMBL/GenBank/DDBJ whole genome shotgun (WGS) entry which is preliminary data.</text>
</comment>
<protein>
    <submittedName>
        <fullName evidence="7">Uncharacterized protein</fullName>
    </submittedName>
</protein>
<reference evidence="7" key="1">
    <citation type="submission" date="2021-06" db="EMBL/GenBank/DDBJ databases">
        <title>Comparative genomics, transcriptomics and evolutionary studies reveal genomic signatures of adaptation to plant cell wall in hemibiotrophic fungi.</title>
        <authorList>
            <consortium name="DOE Joint Genome Institute"/>
            <person name="Baroncelli R."/>
            <person name="Diaz J.F."/>
            <person name="Benocci T."/>
            <person name="Peng M."/>
            <person name="Battaglia E."/>
            <person name="Haridas S."/>
            <person name="Andreopoulos W."/>
            <person name="Labutti K."/>
            <person name="Pangilinan J."/>
            <person name="Floch G.L."/>
            <person name="Makela M.R."/>
            <person name="Henrissat B."/>
            <person name="Grigoriev I.V."/>
            <person name="Crouch J.A."/>
            <person name="De Vries R.P."/>
            <person name="Sukno S.A."/>
            <person name="Thon M.R."/>
        </authorList>
    </citation>
    <scope>NUCLEOTIDE SEQUENCE</scope>
    <source>
        <strain evidence="7">CBS 125086</strain>
    </source>
</reference>
<dbReference type="GeneID" id="85445281"/>
<keyword evidence="5 6" id="KW-0472">Membrane</keyword>
<dbReference type="AlphaFoldDB" id="A0AAD8Q1X1"/>
<dbReference type="InterPro" id="IPR036259">
    <property type="entry name" value="MFS_trans_sf"/>
</dbReference>
<feature type="transmembrane region" description="Helical" evidence="6">
    <location>
        <begin position="53"/>
        <end position="76"/>
    </location>
</feature>
<evidence type="ECO:0000256" key="5">
    <source>
        <dbReference type="ARBA" id="ARBA00023136"/>
    </source>
</evidence>
<evidence type="ECO:0000256" key="2">
    <source>
        <dbReference type="ARBA" id="ARBA00022448"/>
    </source>
</evidence>
<dbReference type="PANTHER" id="PTHR43791:SF16">
    <property type="entry name" value="TRANSPORTER, PUTATIVE (AFU_ORTHOLOGUE AFUA_3G01840)-RELATED"/>
    <property type="match status" value="1"/>
</dbReference>
<dbReference type="EMBL" id="JAHLJV010000023">
    <property type="protein sequence ID" value="KAK1593742.1"/>
    <property type="molecule type" value="Genomic_DNA"/>
</dbReference>
<accession>A0AAD8Q1X1</accession>
<dbReference type="GO" id="GO:0022857">
    <property type="term" value="F:transmembrane transporter activity"/>
    <property type="evidence" value="ECO:0007669"/>
    <property type="project" value="TreeGrafter"/>
</dbReference>
<evidence type="ECO:0000313" key="7">
    <source>
        <dbReference type="EMBL" id="KAK1593742.1"/>
    </source>
</evidence>
<keyword evidence="3 6" id="KW-0812">Transmembrane</keyword>
<sequence length="265" mass="30539">MKHRDQKLNKHCIEDAAQLNLKYQNDLRGADLATSLIGDQQQKRISRNTDERVLSILVWVYFIQILDKSVLGYGAVFGLRQDCNLTVSFELAIAQLSWWSFPTWLIFKVPHRILVPCLVLGRELLRPVYHNYAGLMATRFLRGFFEAGCLALFSVITFQWYRRTEQPMRAARSCHNVCCSVSYGLGQINGVIHSWQILFIFDRLATVLTAPVLYMFLNNSIPTARFLADHEKLQAIERLRANQTGTYSRGIKWGQAFEALYELKS</sequence>
<dbReference type="SUPFAM" id="SSF103473">
    <property type="entry name" value="MFS general substrate transporter"/>
    <property type="match status" value="1"/>
</dbReference>
<evidence type="ECO:0000256" key="6">
    <source>
        <dbReference type="SAM" id="Phobius"/>
    </source>
</evidence>
<proteinExistence type="predicted"/>
<evidence type="ECO:0000256" key="4">
    <source>
        <dbReference type="ARBA" id="ARBA00022989"/>
    </source>
</evidence>